<accession>A0AB34XQJ0</accession>
<evidence type="ECO:0000313" key="2">
    <source>
        <dbReference type="Proteomes" id="UP000076612"/>
    </source>
</evidence>
<gene>
    <name evidence="1" type="ORF">AVW13_16615</name>
</gene>
<dbReference type="InterPro" id="IPR023393">
    <property type="entry name" value="START-like_dom_sf"/>
</dbReference>
<organism evidence="1 2">
    <name type="scientific">Brevibacterium casei</name>
    <dbReference type="NCBI Taxonomy" id="33889"/>
    <lineage>
        <taxon>Bacteria</taxon>
        <taxon>Bacillati</taxon>
        <taxon>Actinomycetota</taxon>
        <taxon>Actinomycetes</taxon>
        <taxon>Micrococcales</taxon>
        <taxon>Brevibacteriaceae</taxon>
        <taxon>Brevibacterium</taxon>
    </lineage>
</organism>
<reference evidence="2" key="1">
    <citation type="submission" date="2016-01" db="EMBL/GenBank/DDBJ databases">
        <title>Draft genome of Chromobacterium sp. F49.</title>
        <authorList>
            <person name="Hong K.W."/>
        </authorList>
    </citation>
    <scope>NUCLEOTIDE SEQUENCE [LARGE SCALE GENOMIC DNA]</scope>
    <source>
        <strain evidence="2">M40</strain>
    </source>
</reference>
<name>A0AB34XQJ0_9MICO</name>
<sequence length="87" mass="10012">MSCRVEEFEPMKRLAWYAYPTASAESRAYHAWIFTPSAKGTYIWTEETMQGPLWIEGAKKDPGVFWRTHEKLLSAIDLVALERGGVF</sequence>
<dbReference type="AlphaFoldDB" id="A0AB34XQJ0"/>
<proteinExistence type="predicted"/>
<protein>
    <submittedName>
        <fullName evidence="1">Uncharacterized protein</fullName>
    </submittedName>
</protein>
<comment type="caution">
    <text evidence="1">The sequence shown here is derived from an EMBL/GenBank/DDBJ whole genome shotgun (WGS) entry which is preliminary data.</text>
</comment>
<dbReference type="EMBL" id="LQQR01000060">
    <property type="protein sequence ID" value="KZE11311.1"/>
    <property type="molecule type" value="Genomic_DNA"/>
</dbReference>
<dbReference type="Proteomes" id="UP000076612">
    <property type="component" value="Unassembled WGS sequence"/>
</dbReference>
<dbReference type="Gene3D" id="3.30.530.20">
    <property type="match status" value="1"/>
</dbReference>
<evidence type="ECO:0000313" key="1">
    <source>
        <dbReference type="EMBL" id="KZE11311.1"/>
    </source>
</evidence>